<dbReference type="AlphaFoldDB" id="A0A0R3PHJ8"/>
<evidence type="ECO:0000313" key="2">
    <source>
        <dbReference type="EMBL" id="VDM55411.1"/>
    </source>
</evidence>
<accession>A0A0R3PHJ8</accession>
<gene>
    <name evidence="2" type="ORF">ACOC_LOCUS3826</name>
</gene>
<proteinExistence type="predicted"/>
<evidence type="ECO:0000313" key="3">
    <source>
        <dbReference type="Proteomes" id="UP000267027"/>
    </source>
</evidence>
<dbReference type="Gene3D" id="1.20.5.4820">
    <property type="match status" value="1"/>
</dbReference>
<name>A0A0R3PHJ8_ANGCS</name>
<dbReference type="EMBL" id="UYYA01001459">
    <property type="protein sequence ID" value="VDM55411.1"/>
    <property type="molecule type" value="Genomic_DNA"/>
</dbReference>
<organism evidence="4">
    <name type="scientific">Angiostrongylus costaricensis</name>
    <name type="common">Nematode worm</name>
    <dbReference type="NCBI Taxonomy" id="334426"/>
    <lineage>
        <taxon>Eukaryota</taxon>
        <taxon>Metazoa</taxon>
        <taxon>Ecdysozoa</taxon>
        <taxon>Nematoda</taxon>
        <taxon>Chromadorea</taxon>
        <taxon>Rhabditida</taxon>
        <taxon>Rhabditina</taxon>
        <taxon>Rhabditomorpha</taxon>
        <taxon>Strongyloidea</taxon>
        <taxon>Metastrongylidae</taxon>
        <taxon>Angiostrongylus</taxon>
    </lineage>
</organism>
<reference evidence="2 3" key="2">
    <citation type="submission" date="2018-11" db="EMBL/GenBank/DDBJ databases">
        <authorList>
            <consortium name="Pathogen Informatics"/>
        </authorList>
    </citation>
    <scope>NUCLEOTIDE SEQUENCE [LARGE SCALE GENOMIC DNA]</scope>
    <source>
        <strain evidence="2 3">Costa Rica</strain>
    </source>
</reference>
<protein>
    <submittedName>
        <fullName evidence="4">Myosin motor domain-containing protein</fullName>
    </submittedName>
</protein>
<evidence type="ECO:0000256" key="1">
    <source>
        <dbReference type="SAM" id="Coils"/>
    </source>
</evidence>
<keyword evidence="3" id="KW-1185">Reference proteome</keyword>
<evidence type="ECO:0000313" key="4">
    <source>
        <dbReference type="WBParaSite" id="ACOC_0000382501-mRNA-1"/>
    </source>
</evidence>
<dbReference type="STRING" id="334426.A0A0R3PHJ8"/>
<reference evidence="4" key="1">
    <citation type="submission" date="2017-02" db="UniProtKB">
        <authorList>
            <consortium name="WormBaseParasite"/>
        </authorList>
    </citation>
    <scope>IDENTIFICATION</scope>
</reference>
<dbReference type="Proteomes" id="UP000267027">
    <property type="component" value="Unassembled WGS sequence"/>
</dbReference>
<dbReference type="OrthoDB" id="5848122at2759"/>
<feature type="coiled-coil region" evidence="1">
    <location>
        <begin position="191"/>
        <end position="285"/>
    </location>
</feature>
<dbReference type="SUPFAM" id="SSF52540">
    <property type="entry name" value="P-loop containing nucleoside triphosphate hydrolases"/>
    <property type="match status" value="1"/>
</dbReference>
<dbReference type="WBParaSite" id="ACOC_0000382501-mRNA-1">
    <property type="protein sequence ID" value="ACOC_0000382501-mRNA-1"/>
    <property type="gene ID" value="ACOC_0000382501"/>
</dbReference>
<keyword evidence="1" id="KW-0175">Coiled coil</keyword>
<dbReference type="InterPro" id="IPR027417">
    <property type="entry name" value="P-loop_NTPase"/>
</dbReference>
<sequence length="307" mass="35418">MIRRASSPMQFVLEHAMSCYTTVYDVSGWVKQARPCESGASVRPLLLSSKSPAIISLFGSLLPNDASKLRRATQDYVFSALRRSHRSYFVHCIQPSANLRSISSSHEMIDVSFVRRYPERVPFRDFRRRFGCLVEDELNSSINNALDDRAAVSRILERMDIHPSRYRLGISQASLEDERVSRTSSVAKLDSDEKAAELKIELARVQQAEEQMRAKTQHVVTQLRDVEVELNNIRARNETLEKKQQRFDADIKAVEKQLEEMKENKEKAEKERDELRITVSRKTGEVQVDDTFVLTNSKKSLYFVRIF</sequence>